<gene>
    <name evidence="2" type="primary">DNAH12</name>
</gene>
<proteinExistence type="predicted"/>
<dbReference type="EMBL" id="AJFE02063960">
    <property type="status" value="NOT_ANNOTATED_CDS"/>
    <property type="molecule type" value="Genomic_DNA"/>
</dbReference>
<dbReference type="InterPro" id="IPR026983">
    <property type="entry name" value="DHC"/>
</dbReference>
<dbReference type="AlphaFoldDB" id="A0A2R9AUL9"/>
<reference evidence="2" key="2">
    <citation type="submission" date="2025-08" db="UniProtKB">
        <authorList>
            <consortium name="Ensembl"/>
        </authorList>
    </citation>
    <scope>IDENTIFICATION</scope>
</reference>
<dbReference type="GO" id="GO:0007018">
    <property type="term" value="P:microtubule-based movement"/>
    <property type="evidence" value="ECO:0007669"/>
    <property type="project" value="InterPro"/>
</dbReference>
<evidence type="ECO:0000313" key="3">
    <source>
        <dbReference type="Proteomes" id="UP000240080"/>
    </source>
</evidence>
<dbReference type="EMBL" id="AJFE02063955">
    <property type="status" value="NOT_ANNOTATED_CDS"/>
    <property type="molecule type" value="Genomic_DNA"/>
</dbReference>
<dbReference type="EMBL" id="AJFE02063959">
    <property type="status" value="NOT_ANNOTATED_CDS"/>
    <property type="molecule type" value="Genomic_DNA"/>
</dbReference>
<dbReference type="EMBL" id="AJFE02063957">
    <property type="status" value="NOT_ANNOTATED_CDS"/>
    <property type="molecule type" value="Genomic_DNA"/>
</dbReference>
<dbReference type="EMBL" id="AJFE02063964">
    <property type="status" value="NOT_ANNOTATED_CDS"/>
    <property type="molecule type" value="Genomic_DNA"/>
</dbReference>
<sequence>NSSSIKKKIKCSPLVPIQQEWLDHMLRLIPESLKEGKEREELLESLINEVSSDFENSMKRYLVQSVLVKPPVKSLEDEGGPLPESPVGLDYSNPWHSSYVQARNQIFSNLHIIHPTMKMLLDLGYTTFADTVLLDFTGIRAKGPIDCESLKTDLSIQTRNAEEKIMNTWYPKVINLFTKKEALEGVKPEKLDAFYSCVSTLMSNQLKDLLRRTVEGFVKLFDPKDQQRLPIFKIELTFDDDKMEFYPTFQDLEDNVLSLVEQIAEALQNVQTIPSWLSGTSTPVNLDTELPEHVLHWAVDTLKAAVHRNLEGARKHYETYVEKYNWLLDGTAVENIETFQTEDHTFDEYTEFIEKFFSLASEIMLLPQWIHYPMVRLDCEDLKTGLTNKAKAFANILLNDIASKYRKENECICSEFEAIKEHALKVPETTEEMMDLISYVEKARTVGIEELILRIQESKRQMNYFLDVFLFPQEDLALNATILMWPRKINPIFDENDELIENAKHKKENELMAKREKLILEIEKESRRMEEFTEFAELERMQQYVTDVRQLQKRIQESEEAVQFINKEEELFKWELTKYPELDKLKVNIEPYQKFFNFVLKWQRSEKRWMDGGFLDLNGESMEADVEEFSREIFKTLKFFQTKLKKELQEKRKAARKRSLEEEKIEEEPKENAAITMCSTVMEQIKAFKV</sequence>
<reference evidence="2" key="3">
    <citation type="submission" date="2025-09" db="UniProtKB">
        <authorList>
            <consortium name="Ensembl"/>
        </authorList>
    </citation>
    <scope>IDENTIFICATION</scope>
</reference>
<keyword evidence="3" id="KW-1185">Reference proteome</keyword>
<dbReference type="Bgee" id="ENSPPAG00000033592">
    <property type="expression patterns" value="Expressed in testis"/>
</dbReference>
<feature type="coiled-coil region" evidence="1">
    <location>
        <begin position="508"/>
        <end position="568"/>
    </location>
</feature>
<dbReference type="EMBL" id="AJFE02063962">
    <property type="status" value="NOT_ANNOTATED_CDS"/>
    <property type="molecule type" value="Genomic_DNA"/>
</dbReference>
<dbReference type="EMBL" id="AJFE02063963">
    <property type="status" value="NOT_ANNOTATED_CDS"/>
    <property type="molecule type" value="Genomic_DNA"/>
</dbReference>
<protein>
    <submittedName>
        <fullName evidence="2">Dynein axonemal heavy chain 12</fullName>
    </submittedName>
</protein>
<reference evidence="2 3" key="1">
    <citation type="journal article" date="2012" name="Nature">
        <title>The bonobo genome compared with the chimpanzee and human genomes.</title>
        <authorList>
            <person name="Prufer K."/>
            <person name="Munch K."/>
            <person name="Hellmann I."/>
            <person name="Akagi K."/>
            <person name="Miller J.R."/>
            <person name="Walenz B."/>
            <person name="Koren S."/>
            <person name="Sutton G."/>
            <person name="Kodira C."/>
            <person name="Winer R."/>
            <person name="Knight J.R."/>
            <person name="Mullikin J.C."/>
            <person name="Meader S.J."/>
            <person name="Ponting C.P."/>
            <person name="Lunter G."/>
            <person name="Higashino S."/>
            <person name="Hobolth A."/>
            <person name="Dutheil J."/>
            <person name="Karakoc E."/>
            <person name="Alkan C."/>
            <person name="Sajjadian S."/>
            <person name="Catacchio C.R."/>
            <person name="Ventura M."/>
            <person name="Marques-Bonet T."/>
            <person name="Eichler E.E."/>
            <person name="Andre C."/>
            <person name="Atencia R."/>
            <person name="Mugisha L."/>
            <person name="Junhold J."/>
            <person name="Patterson N."/>
            <person name="Siebauer M."/>
            <person name="Good J.M."/>
            <person name="Fischer A."/>
            <person name="Ptak S.E."/>
            <person name="Lachmann M."/>
            <person name="Symer D.E."/>
            <person name="Mailund T."/>
            <person name="Schierup M.H."/>
            <person name="Andres A.M."/>
            <person name="Kelso J."/>
            <person name="Paabo S."/>
        </authorList>
    </citation>
    <scope>NUCLEOTIDE SEQUENCE [LARGE SCALE GENOMIC DNA]</scope>
</reference>
<evidence type="ECO:0000313" key="2">
    <source>
        <dbReference type="Ensembl" id="ENSPPAP00000021002.1"/>
    </source>
</evidence>
<feature type="coiled-coil region" evidence="1">
    <location>
        <begin position="637"/>
        <end position="665"/>
    </location>
</feature>
<dbReference type="PANTHER" id="PTHR22878:SF70">
    <property type="entry name" value="DYNEIN HEAVY CHAIN 2, AXONEMAL"/>
    <property type="match status" value="1"/>
</dbReference>
<dbReference type="EMBL" id="AJFE02063958">
    <property type="status" value="NOT_ANNOTATED_CDS"/>
    <property type="molecule type" value="Genomic_DNA"/>
</dbReference>
<dbReference type="Proteomes" id="UP000240080">
    <property type="component" value="Chromosome 3"/>
</dbReference>
<dbReference type="Ensembl" id="ENSPPAT00000043801.1">
    <property type="protein sequence ID" value="ENSPPAP00000021002.1"/>
    <property type="gene ID" value="ENSPPAG00000033592.1"/>
</dbReference>
<dbReference type="GeneTree" id="ENSGT00940000154280"/>
<dbReference type="GO" id="GO:0051959">
    <property type="term" value="F:dynein light intermediate chain binding"/>
    <property type="evidence" value="ECO:0007669"/>
    <property type="project" value="InterPro"/>
</dbReference>
<organism evidence="2 3">
    <name type="scientific">Pan paniscus</name>
    <name type="common">Pygmy chimpanzee</name>
    <name type="synonym">Bonobo</name>
    <dbReference type="NCBI Taxonomy" id="9597"/>
    <lineage>
        <taxon>Eukaryota</taxon>
        <taxon>Metazoa</taxon>
        <taxon>Chordata</taxon>
        <taxon>Craniata</taxon>
        <taxon>Vertebrata</taxon>
        <taxon>Euteleostomi</taxon>
        <taxon>Mammalia</taxon>
        <taxon>Eutheria</taxon>
        <taxon>Euarchontoglires</taxon>
        <taxon>Primates</taxon>
        <taxon>Haplorrhini</taxon>
        <taxon>Catarrhini</taxon>
        <taxon>Hominidae</taxon>
        <taxon>Pan</taxon>
    </lineage>
</organism>
<dbReference type="EMBL" id="AJFE02063961">
    <property type="status" value="NOT_ANNOTATED_CDS"/>
    <property type="molecule type" value="Genomic_DNA"/>
</dbReference>
<accession>A0A2R9AUL9</accession>
<dbReference type="GO" id="GO:0045505">
    <property type="term" value="F:dynein intermediate chain binding"/>
    <property type="evidence" value="ECO:0007669"/>
    <property type="project" value="InterPro"/>
</dbReference>
<name>A0A2R9AUL9_PANPA</name>
<dbReference type="EMBL" id="AJFE02063956">
    <property type="status" value="NOT_ANNOTATED_CDS"/>
    <property type="molecule type" value="Genomic_DNA"/>
</dbReference>
<dbReference type="PANTHER" id="PTHR22878">
    <property type="entry name" value="DYNEIN HEAVY CHAIN 6, AXONEMAL-LIKE-RELATED"/>
    <property type="match status" value="1"/>
</dbReference>
<keyword evidence="1" id="KW-0175">Coiled coil</keyword>
<evidence type="ECO:0000256" key="1">
    <source>
        <dbReference type="SAM" id="Coils"/>
    </source>
</evidence>
<dbReference type="GO" id="GO:0030286">
    <property type="term" value="C:dynein complex"/>
    <property type="evidence" value="ECO:0007669"/>
    <property type="project" value="InterPro"/>
</dbReference>